<proteinExistence type="predicted"/>
<evidence type="ECO:0000313" key="1">
    <source>
        <dbReference type="EMBL" id="KAI5673891.1"/>
    </source>
</evidence>
<dbReference type="Proteomes" id="UP001060085">
    <property type="component" value="Linkage Group LG03"/>
</dbReference>
<name>A0ACC0BMJ0_CATRO</name>
<comment type="caution">
    <text evidence="1">The sequence shown here is derived from an EMBL/GenBank/DDBJ whole genome shotgun (WGS) entry which is preliminary data.</text>
</comment>
<organism evidence="1 2">
    <name type="scientific">Catharanthus roseus</name>
    <name type="common">Madagascar periwinkle</name>
    <name type="synonym">Vinca rosea</name>
    <dbReference type="NCBI Taxonomy" id="4058"/>
    <lineage>
        <taxon>Eukaryota</taxon>
        <taxon>Viridiplantae</taxon>
        <taxon>Streptophyta</taxon>
        <taxon>Embryophyta</taxon>
        <taxon>Tracheophyta</taxon>
        <taxon>Spermatophyta</taxon>
        <taxon>Magnoliopsida</taxon>
        <taxon>eudicotyledons</taxon>
        <taxon>Gunneridae</taxon>
        <taxon>Pentapetalae</taxon>
        <taxon>asterids</taxon>
        <taxon>lamiids</taxon>
        <taxon>Gentianales</taxon>
        <taxon>Apocynaceae</taxon>
        <taxon>Rauvolfioideae</taxon>
        <taxon>Vinceae</taxon>
        <taxon>Catharanthinae</taxon>
        <taxon>Catharanthus</taxon>
    </lineage>
</organism>
<protein>
    <submittedName>
        <fullName evidence="1">Uncharacterized protein</fullName>
    </submittedName>
</protein>
<accession>A0ACC0BMJ0</accession>
<keyword evidence="2" id="KW-1185">Reference proteome</keyword>
<sequence length="163" mass="18705">MVSQALNKIPDSDEDLEEDPEKAPNEVHEESLKVKVPEEGATRIIPSILMPQEILLDDHVLSSMVRRKIYEQQTLRLAVVESGIEHLKLQSNYYQHCIALAEVRATYTENEIEKLQWALPYQERIAETNCYKYCAMSKRVEKVCGDIIDGFTKLVRPFKGGAR</sequence>
<reference evidence="2" key="1">
    <citation type="journal article" date="2023" name="Nat. Plants">
        <title>Single-cell RNA sequencing provides a high-resolution roadmap for understanding the multicellular compartmentation of specialized metabolism.</title>
        <authorList>
            <person name="Sun S."/>
            <person name="Shen X."/>
            <person name="Li Y."/>
            <person name="Li Y."/>
            <person name="Wang S."/>
            <person name="Li R."/>
            <person name="Zhang H."/>
            <person name="Shen G."/>
            <person name="Guo B."/>
            <person name="Wei J."/>
            <person name="Xu J."/>
            <person name="St-Pierre B."/>
            <person name="Chen S."/>
            <person name="Sun C."/>
        </authorList>
    </citation>
    <scope>NUCLEOTIDE SEQUENCE [LARGE SCALE GENOMIC DNA]</scope>
</reference>
<evidence type="ECO:0000313" key="2">
    <source>
        <dbReference type="Proteomes" id="UP001060085"/>
    </source>
</evidence>
<dbReference type="EMBL" id="CM044703">
    <property type="protein sequence ID" value="KAI5673891.1"/>
    <property type="molecule type" value="Genomic_DNA"/>
</dbReference>
<gene>
    <name evidence="1" type="ORF">M9H77_14255</name>
</gene>